<reference evidence="2 3" key="1">
    <citation type="submission" date="2018-06" db="EMBL/GenBank/DDBJ databases">
        <title>Genomic Encyclopedia of Archaeal and Bacterial Type Strains, Phase II (KMG-II): from individual species to whole genera.</title>
        <authorList>
            <person name="Goeker M."/>
        </authorList>
    </citation>
    <scope>NUCLEOTIDE SEQUENCE [LARGE SCALE GENOMIC DNA]</scope>
    <source>
        <strain evidence="2 3">DSM 24525</strain>
    </source>
</reference>
<keyword evidence="1" id="KW-0732">Signal</keyword>
<dbReference type="EMBL" id="QKYU01000022">
    <property type="protein sequence ID" value="PZW41100.1"/>
    <property type="molecule type" value="Genomic_DNA"/>
</dbReference>
<dbReference type="OrthoDB" id="7375974at2"/>
<protein>
    <recommendedName>
        <fullName evidence="4">Invasion protein IalB</fullName>
    </recommendedName>
</protein>
<evidence type="ECO:0000256" key="1">
    <source>
        <dbReference type="SAM" id="SignalP"/>
    </source>
</evidence>
<dbReference type="RefSeq" id="WP_111399659.1">
    <property type="nucleotide sequence ID" value="NZ_QKYU01000022.1"/>
</dbReference>
<comment type="caution">
    <text evidence="2">The sequence shown here is derived from an EMBL/GenBank/DDBJ whole genome shotgun (WGS) entry which is preliminary data.</text>
</comment>
<dbReference type="Proteomes" id="UP000249688">
    <property type="component" value="Unassembled WGS sequence"/>
</dbReference>
<evidence type="ECO:0008006" key="4">
    <source>
        <dbReference type="Google" id="ProtNLM"/>
    </source>
</evidence>
<feature type="chain" id="PRO_5015839856" description="Invasion protein IalB" evidence="1">
    <location>
        <begin position="20"/>
        <end position="200"/>
    </location>
</feature>
<gene>
    <name evidence="2" type="ORF">C8P66_12287</name>
</gene>
<evidence type="ECO:0000313" key="3">
    <source>
        <dbReference type="Proteomes" id="UP000249688"/>
    </source>
</evidence>
<sequence length="200" mass="21383">MIRIATLPLLLLLAVPARAEELTFGSWRLSCSQDRMTDRADCRLAHRDWADPPSASRPGLALEVMDRGGRALPVITARDLGMEGASRGILALTGTAQLRFPPNPFFELPCGLEGRTLVCAPRAEDAARAAGELPGADRVLLRVLGIGGSAAEPVEMRLSDTRPAIAALRARMPEGAAPAPASTGVDLRDILQRLQRFFAP</sequence>
<feature type="signal peptide" evidence="1">
    <location>
        <begin position="1"/>
        <end position="19"/>
    </location>
</feature>
<name>A0A2W7K0F8_9PROT</name>
<proteinExistence type="predicted"/>
<dbReference type="AlphaFoldDB" id="A0A2W7K0F8"/>
<keyword evidence="3" id="KW-1185">Reference proteome</keyword>
<evidence type="ECO:0000313" key="2">
    <source>
        <dbReference type="EMBL" id="PZW41100.1"/>
    </source>
</evidence>
<accession>A0A2W7K0F8</accession>
<organism evidence="2 3">
    <name type="scientific">Humitalea rosea</name>
    <dbReference type="NCBI Taxonomy" id="990373"/>
    <lineage>
        <taxon>Bacteria</taxon>
        <taxon>Pseudomonadati</taxon>
        <taxon>Pseudomonadota</taxon>
        <taxon>Alphaproteobacteria</taxon>
        <taxon>Acetobacterales</taxon>
        <taxon>Roseomonadaceae</taxon>
        <taxon>Humitalea</taxon>
    </lineage>
</organism>